<dbReference type="EMBL" id="SRLE01000007">
    <property type="protein sequence ID" value="TGD73453.1"/>
    <property type="molecule type" value="Genomic_DNA"/>
</dbReference>
<dbReference type="AlphaFoldDB" id="A0A4Z0M191"/>
<evidence type="ECO:0000313" key="3">
    <source>
        <dbReference type="Proteomes" id="UP000298050"/>
    </source>
</evidence>
<accession>A0A4Z0M191</accession>
<evidence type="ECO:0000313" key="2">
    <source>
        <dbReference type="EMBL" id="TGD73453.1"/>
    </source>
</evidence>
<evidence type="ECO:0000256" key="1">
    <source>
        <dbReference type="SAM" id="SignalP"/>
    </source>
</evidence>
<proteinExistence type="predicted"/>
<protein>
    <recommendedName>
        <fullName evidence="4">Lipoprotein</fullName>
    </recommendedName>
</protein>
<reference evidence="2 3" key="1">
    <citation type="submission" date="2019-04" db="EMBL/GenBank/DDBJ databases">
        <title>Taxonomy of novel Haliea sp. from mangrove soil of West Coast of India.</title>
        <authorList>
            <person name="Verma A."/>
            <person name="Kumar P."/>
            <person name="Krishnamurthi S."/>
        </authorList>
    </citation>
    <scope>NUCLEOTIDE SEQUENCE [LARGE SCALE GENOMIC DNA]</scope>
    <source>
        <strain evidence="2 3">SAOS-164</strain>
    </source>
</reference>
<feature type="chain" id="PRO_5021379139" description="Lipoprotein" evidence="1">
    <location>
        <begin position="19"/>
        <end position="142"/>
    </location>
</feature>
<name>A0A4Z0M191_9GAMM</name>
<dbReference type="RefSeq" id="WP_135443627.1">
    <property type="nucleotide sequence ID" value="NZ_SRLE01000007.1"/>
</dbReference>
<organism evidence="2 3">
    <name type="scientific">Mangrovimicrobium sediminis</name>
    <dbReference type="NCBI Taxonomy" id="2562682"/>
    <lineage>
        <taxon>Bacteria</taxon>
        <taxon>Pseudomonadati</taxon>
        <taxon>Pseudomonadota</taxon>
        <taxon>Gammaproteobacteria</taxon>
        <taxon>Cellvibrionales</taxon>
        <taxon>Halieaceae</taxon>
        <taxon>Mangrovimicrobium</taxon>
    </lineage>
</organism>
<evidence type="ECO:0008006" key="4">
    <source>
        <dbReference type="Google" id="ProtNLM"/>
    </source>
</evidence>
<feature type="signal peptide" evidence="1">
    <location>
        <begin position="1"/>
        <end position="18"/>
    </location>
</feature>
<dbReference type="Proteomes" id="UP000298050">
    <property type="component" value="Unassembled WGS sequence"/>
</dbReference>
<dbReference type="OrthoDB" id="5740537at2"/>
<comment type="caution">
    <text evidence="2">The sequence shown here is derived from an EMBL/GenBank/DDBJ whole genome shotgun (WGS) entry which is preliminary data.</text>
</comment>
<keyword evidence="1" id="KW-0732">Signal</keyword>
<gene>
    <name evidence="2" type="ORF">E4634_10490</name>
</gene>
<keyword evidence="3" id="KW-1185">Reference proteome</keyword>
<sequence length="142" mass="15704">MYRLAVCLAAAVALNGCAGDKWADYNYGPADWLAEHTAVEVVGTASYDRLVEPLISVHRIDDDLSAHCGSVHVAACAIRNGETCDIYIGSRAAPGVLEHEMRHCHGWDHYEPEYARWNAMTPQRRAFDTRIAQSWYPAVGGE</sequence>